<dbReference type="InterPro" id="IPR002123">
    <property type="entry name" value="Plipid/glycerol_acylTrfase"/>
</dbReference>
<organism evidence="9 10">
    <name type="scientific">Prunus mume</name>
    <name type="common">Japanese apricot</name>
    <name type="synonym">Armeniaca mume</name>
    <dbReference type="NCBI Taxonomy" id="102107"/>
    <lineage>
        <taxon>Eukaryota</taxon>
        <taxon>Viridiplantae</taxon>
        <taxon>Streptophyta</taxon>
        <taxon>Embryophyta</taxon>
        <taxon>Tracheophyta</taxon>
        <taxon>Spermatophyta</taxon>
        <taxon>Magnoliopsida</taxon>
        <taxon>eudicotyledons</taxon>
        <taxon>Gunneridae</taxon>
        <taxon>Pentapetalae</taxon>
        <taxon>rosids</taxon>
        <taxon>fabids</taxon>
        <taxon>Rosales</taxon>
        <taxon>Rosaceae</taxon>
        <taxon>Amygdaloideae</taxon>
        <taxon>Amygdaleae</taxon>
        <taxon>Prunus</taxon>
    </lineage>
</organism>
<evidence type="ECO:0000256" key="7">
    <source>
        <dbReference type="ARBA" id="ARBA00023315"/>
    </source>
</evidence>
<evidence type="ECO:0000313" key="9">
    <source>
        <dbReference type="Proteomes" id="UP000694861"/>
    </source>
</evidence>
<comment type="similarity">
    <text evidence="2">Belongs to the GPAT/DAPAT family.</text>
</comment>
<proteinExistence type="inferred from homology"/>
<evidence type="ECO:0000313" key="10">
    <source>
        <dbReference type="RefSeq" id="XP_016649145.1"/>
    </source>
</evidence>
<dbReference type="GeneID" id="103327322"/>
<evidence type="ECO:0000256" key="3">
    <source>
        <dbReference type="ARBA" id="ARBA00022679"/>
    </source>
</evidence>
<dbReference type="Pfam" id="PF01553">
    <property type="entry name" value="Acyltransferase"/>
    <property type="match status" value="1"/>
</dbReference>
<evidence type="ECO:0000256" key="6">
    <source>
        <dbReference type="ARBA" id="ARBA00023136"/>
    </source>
</evidence>
<dbReference type="InterPro" id="IPR056462">
    <property type="entry name" value="HAD_RAM2/GPAT1-8"/>
</dbReference>
<keyword evidence="3" id="KW-0808">Transferase</keyword>
<evidence type="ECO:0000256" key="5">
    <source>
        <dbReference type="ARBA" id="ARBA00022989"/>
    </source>
</evidence>
<dbReference type="Pfam" id="PF23270">
    <property type="entry name" value="HAD_RAM2_N"/>
    <property type="match status" value="1"/>
</dbReference>
<keyword evidence="9" id="KW-1185">Reference proteome</keyword>
<comment type="subcellular location">
    <subcellularLocation>
        <location evidence="1">Membrane</location>
        <topology evidence="1">Multi-pass membrane protein</topology>
    </subcellularLocation>
</comment>
<dbReference type="SUPFAM" id="SSF69593">
    <property type="entry name" value="Glycerol-3-phosphate (1)-acyltransferase"/>
    <property type="match status" value="1"/>
</dbReference>
<evidence type="ECO:0000256" key="1">
    <source>
        <dbReference type="ARBA" id="ARBA00004141"/>
    </source>
</evidence>
<evidence type="ECO:0000259" key="8">
    <source>
        <dbReference type="SMART" id="SM00563"/>
    </source>
</evidence>
<keyword evidence="5" id="KW-1133">Transmembrane helix</keyword>
<dbReference type="CDD" id="cd06551">
    <property type="entry name" value="LPLAT"/>
    <property type="match status" value="1"/>
</dbReference>
<dbReference type="SMART" id="SM00563">
    <property type="entry name" value="PlsC"/>
    <property type="match status" value="1"/>
</dbReference>
<keyword evidence="4" id="KW-0812">Transmembrane</keyword>
<dbReference type="PANTHER" id="PTHR15486:SF62">
    <property type="entry name" value="GLYCEROL-3-PHOSPHATE ACYLTRANSFERASE 2-RELATED"/>
    <property type="match status" value="1"/>
</dbReference>
<reference evidence="10" key="2">
    <citation type="submission" date="2025-08" db="UniProtKB">
        <authorList>
            <consortium name="RefSeq"/>
        </authorList>
    </citation>
    <scope>IDENTIFICATION</scope>
</reference>
<dbReference type="Proteomes" id="UP000694861">
    <property type="component" value="Linkage group LG4"/>
</dbReference>
<dbReference type="GO" id="GO:0016746">
    <property type="term" value="F:acyltransferase activity"/>
    <property type="evidence" value="ECO:0007669"/>
    <property type="project" value="UniProtKB-KW"/>
</dbReference>
<evidence type="ECO:0000256" key="2">
    <source>
        <dbReference type="ARBA" id="ARBA00007937"/>
    </source>
</evidence>
<gene>
    <name evidence="10" type="primary">LOC103327322</name>
</gene>
<keyword evidence="7 10" id="KW-0012">Acyltransferase</keyword>
<feature type="domain" description="Phospholipid/glycerol acyltransferase" evidence="8">
    <location>
        <begin position="347"/>
        <end position="448"/>
    </location>
</feature>
<dbReference type="RefSeq" id="XP_016649145.1">
    <property type="nucleotide sequence ID" value="XM_016793659.1"/>
</dbReference>
<protein>
    <submittedName>
        <fullName evidence="10">Probable glycerol-3-phosphate acyltransferase 3</fullName>
    </submittedName>
</protein>
<accession>A0ABM1LP18</accession>
<dbReference type="PANTHER" id="PTHR15486">
    <property type="entry name" value="ANCIENT UBIQUITOUS PROTEIN"/>
    <property type="match status" value="1"/>
</dbReference>
<sequence length="545" mass="61676">MTKSFFFKPFFFLYRIFFRKLKGFPVSVSSSHHASSSQSKNDKFFGSLYSHRSDLSNQTLMIIFNFEGALLKSPSLFDYFMLVAFEAGGLLRSLVLFLLYPLICLVSEEIGLKIMVMVCFFGLKRDSFRVGTAVLPKFFFEDVGSEAFEVLQRAGKKVGVSNLPRVMIESFLKDYLEIDVVVGKELKVFCGYFLGVMEEKENNVLPVLEEHDGEDMGFDIIGITASNKFHDHQLFYYCKDVYLLGNSDKRSSKKLPRDRYPKKLVFHDGRLALKPTPLDTIAILMWVPLGIALAIFRIIVGISLPYGVSFPILSFSGLRLTVNDNTKRESQSINSHRSLPNDKPKGVLYVCNHRTLLDPLYICFALKKNLHAVTYSLSKMSEILSPIKTVRLTRNRHQDAEMMERLMNQGDVVVCPEGTTCREPYLLRFSPLFSEISDEIVPVAVDTHVPMFHGTTAGGLKCLDPLFFMMNPSAIYTVQLLDTVSGLYCCRDGSRSSIDVANYVQGEVGRALGFECTKFTRRDKYFILAGNEGIACKSNQPLKFE</sequence>
<evidence type="ECO:0000256" key="4">
    <source>
        <dbReference type="ARBA" id="ARBA00022692"/>
    </source>
</evidence>
<name>A0ABM1LP18_PRUMU</name>
<keyword evidence="6" id="KW-0472">Membrane</keyword>
<reference evidence="9" key="1">
    <citation type="journal article" date="2012" name="Nat. Commun.">
        <title>The genome of Prunus mume.</title>
        <authorList>
            <person name="Zhang Q."/>
            <person name="Chen W."/>
            <person name="Sun L."/>
            <person name="Zhao F."/>
            <person name="Huang B."/>
            <person name="Yang W."/>
            <person name="Tao Y."/>
            <person name="Wang J."/>
            <person name="Yuan Z."/>
            <person name="Fan G."/>
            <person name="Xing Z."/>
            <person name="Han C."/>
            <person name="Pan H."/>
            <person name="Zhong X."/>
            <person name="Shi W."/>
            <person name="Liang X."/>
            <person name="Du D."/>
            <person name="Sun F."/>
            <person name="Xu Z."/>
            <person name="Hao R."/>
            <person name="Lv T."/>
            <person name="Lv Y."/>
            <person name="Zheng Z."/>
            <person name="Sun M."/>
            <person name="Luo L."/>
            <person name="Cai M."/>
            <person name="Gao Y."/>
            <person name="Wang J."/>
            <person name="Yin Y."/>
            <person name="Xu X."/>
            <person name="Cheng T."/>
            <person name="Wang J."/>
        </authorList>
    </citation>
    <scope>NUCLEOTIDE SEQUENCE [LARGE SCALE GENOMIC DNA]</scope>
</reference>